<dbReference type="InterPro" id="IPR011549">
    <property type="entry name" value="RibD_C"/>
</dbReference>
<dbReference type="Proteomes" id="UP000004699">
    <property type="component" value="Unassembled WGS sequence"/>
</dbReference>
<evidence type="ECO:0000259" key="16">
    <source>
        <dbReference type="PROSITE" id="PS51747"/>
    </source>
</evidence>
<dbReference type="PROSITE" id="PS51747">
    <property type="entry name" value="CYT_DCMP_DEAMINASES_2"/>
    <property type="match status" value="1"/>
</dbReference>
<dbReference type="eggNOG" id="COG0117">
    <property type="taxonomic scope" value="Bacteria"/>
</dbReference>
<dbReference type="PROSITE" id="PS00903">
    <property type="entry name" value="CYT_DCMP_DEAMINASES_1"/>
    <property type="match status" value="1"/>
</dbReference>
<keyword evidence="11" id="KW-0511">Multifunctional enzyme</keyword>
<dbReference type="InterPro" id="IPR002125">
    <property type="entry name" value="CMP_dCMP_dom"/>
</dbReference>
<feature type="binding site" evidence="14">
    <location>
        <position position="157"/>
    </location>
    <ligand>
        <name>NADP(+)</name>
        <dbReference type="ChEBI" id="CHEBI:58349"/>
    </ligand>
</feature>
<evidence type="ECO:0000256" key="4">
    <source>
        <dbReference type="ARBA" id="ARBA00005259"/>
    </source>
</evidence>
<keyword evidence="7 12" id="KW-0479">Metal-binding</keyword>
<dbReference type="SUPFAM" id="SSF53597">
    <property type="entry name" value="Dihydrofolate reductase-like"/>
    <property type="match status" value="1"/>
</dbReference>
<dbReference type="AlphaFoldDB" id="B8KWA9"/>
<dbReference type="InterPro" id="IPR004794">
    <property type="entry name" value="Eubact_RibD"/>
</dbReference>
<dbReference type="PANTHER" id="PTHR38011">
    <property type="entry name" value="DIHYDROFOLATE REDUCTASE FAMILY PROTEIN (AFU_ORTHOLOGUE AFUA_8G06820)"/>
    <property type="match status" value="1"/>
</dbReference>
<protein>
    <recommendedName>
        <fullName evidence="12">Riboflavin biosynthesis protein RibD</fullName>
    </recommendedName>
    <domain>
        <recommendedName>
            <fullName evidence="12">Diaminohydroxyphosphoribosylaminopyrimidine deaminase</fullName>
            <shortName evidence="12">DRAP deaminase</shortName>
            <ecNumber evidence="12">3.5.4.26</ecNumber>
        </recommendedName>
        <alternativeName>
            <fullName evidence="12">Riboflavin-specific deaminase</fullName>
        </alternativeName>
    </domain>
    <domain>
        <recommendedName>
            <fullName evidence="12">5-amino-6-(5-phosphoribosylamino)uracil reductase</fullName>
            <ecNumber evidence="12">1.1.1.193</ecNumber>
        </recommendedName>
        <alternativeName>
            <fullName evidence="12">HTP reductase</fullName>
        </alternativeName>
    </domain>
</protein>
<dbReference type="eggNOG" id="COG1985">
    <property type="taxonomic scope" value="Bacteria"/>
</dbReference>
<dbReference type="HOGENOM" id="CLU_036590_1_2_6"/>
<dbReference type="RefSeq" id="WP_009018821.1">
    <property type="nucleotide sequence ID" value="NZ_DS999411.1"/>
</dbReference>
<evidence type="ECO:0000313" key="18">
    <source>
        <dbReference type="Proteomes" id="UP000004699"/>
    </source>
</evidence>
<evidence type="ECO:0000256" key="6">
    <source>
        <dbReference type="ARBA" id="ARBA00022619"/>
    </source>
</evidence>
<dbReference type="InterPro" id="IPR016193">
    <property type="entry name" value="Cytidine_deaminase-like"/>
</dbReference>
<evidence type="ECO:0000256" key="15">
    <source>
        <dbReference type="PIRSR" id="PIRSR006769-3"/>
    </source>
</evidence>
<accession>B8KWA9</accession>
<dbReference type="InterPro" id="IPR002734">
    <property type="entry name" value="RibDG_C"/>
</dbReference>
<dbReference type="UniPathway" id="UPA00275">
    <property type="reaction ID" value="UER00401"/>
</dbReference>
<evidence type="ECO:0000313" key="17">
    <source>
        <dbReference type="EMBL" id="EED34073.1"/>
    </source>
</evidence>
<feature type="binding site" evidence="14">
    <location>
        <position position="207"/>
    </location>
    <ligand>
        <name>substrate</name>
    </ligand>
</feature>
<keyword evidence="6 12" id="KW-0686">Riboflavin biosynthesis</keyword>
<dbReference type="EC" id="3.5.4.26" evidence="12"/>
<dbReference type="SUPFAM" id="SSF53927">
    <property type="entry name" value="Cytidine deaminase-like"/>
    <property type="match status" value="1"/>
</dbReference>
<dbReference type="STRING" id="565045.NOR51B_10"/>
<feature type="binding site" evidence="15">
    <location>
        <position position="53"/>
    </location>
    <ligand>
        <name>Zn(2+)</name>
        <dbReference type="ChEBI" id="CHEBI:29105"/>
        <note>catalytic</note>
    </ligand>
</feature>
<proteinExistence type="inferred from homology"/>
<reference evidence="18" key="1">
    <citation type="journal article" date="2013" name="BMC Microbiol.">
        <title>Taxonomy and evolution of bacteriochlorophyll a-containing members of the OM60/NOR5 clade of marine gammaproteobacteria: description of Luminiphilus syltensis gen. nov., sp. nov., reclassification of Haliea rubra as Pseudohaliea rubra gen. nov., comb. nov., and emendation of Chromatocurvus halotolerans.</title>
        <authorList>
            <person name="Spring S."/>
            <person name="Riedel T."/>
            <person name="Sproer C."/>
            <person name="Yan S."/>
            <person name="Harder J."/>
            <person name="Fuchs B.M."/>
        </authorList>
    </citation>
    <scope>NUCLEOTIDE SEQUENCE [LARGE SCALE GENOMIC DNA]</scope>
    <source>
        <strain evidence="18">NOR51-B</strain>
    </source>
</reference>
<comment type="pathway">
    <text evidence="3 12">Cofactor biosynthesis; riboflavin biosynthesis; 5-amino-6-(D-ribitylamino)uracil from GTP: step 3/4.</text>
</comment>
<feature type="binding site" evidence="14">
    <location>
        <position position="173"/>
    </location>
    <ligand>
        <name>NADP(+)</name>
        <dbReference type="ChEBI" id="CHEBI:58349"/>
    </ligand>
</feature>
<dbReference type="InterPro" id="IPR016192">
    <property type="entry name" value="APOBEC/CMP_deaminase_Zn-bd"/>
</dbReference>
<dbReference type="GO" id="GO:0008703">
    <property type="term" value="F:5-amino-6-(5-phosphoribosylamino)uracil reductase activity"/>
    <property type="evidence" value="ECO:0007669"/>
    <property type="project" value="UniProtKB-EC"/>
</dbReference>
<feature type="binding site" evidence="15">
    <location>
        <position position="78"/>
    </location>
    <ligand>
        <name>Zn(2+)</name>
        <dbReference type="ChEBI" id="CHEBI:29105"/>
        <note>catalytic</note>
    </ligand>
</feature>
<dbReference type="InterPro" id="IPR024072">
    <property type="entry name" value="DHFR-like_dom_sf"/>
</dbReference>
<evidence type="ECO:0000256" key="13">
    <source>
        <dbReference type="PIRSR" id="PIRSR006769-1"/>
    </source>
</evidence>
<feature type="binding site" evidence="14">
    <location>
        <position position="203"/>
    </location>
    <ligand>
        <name>substrate</name>
    </ligand>
</feature>
<organism evidence="17 18">
    <name type="scientific">Luminiphilus syltensis NOR5-1B</name>
    <dbReference type="NCBI Taxonomy" id="565045"/>
    <lineage>
        <taxon>Bacteria</taxon>
        <taxon>Pseudomonadati</taxon>
        <taxon>Pseudomonadota</taxon>
        <taxon>Gammaproteobacteria</taxon>
        <taxon>Cellvibrionales</taxon>
        <taxon>Halieaceae</taxon>
        <taxon>Luminiphilus</taxon>
    </lineage>
</organism>
<comment type="pathway">
    <text evidence="2 12">Cofactor biosynthesis; riboflavin biosynthesis; 5-amino-6-(D-ribitylamino)uracil from GTP: step 2/4.</text>
</comment>
<sequence>MNTSADEIYMARALALAGEARFWATPNPHVGCVLVHEGKVIGEGFTQPAGGNHAEIEALEHATADPSGATAYVTLEPCAHTGRTGPCADALIDAGLTRVVVAVGDPYPAVDGRGIDRLRAAGIEVSVGVLAVQASDLMAGFLMRMQRGWGRVRLKMAASLDGRTAMASGESQWITGVEARSDVQRLRAESCAIVTGIGTVLADDCALTVRSESLSLDEDARRRAVVKPPLRVVLDSAGRTPGDARITSTGAPTLIITAPDVDAPDYAGEVEVASNATGHDGRLDLSAVLMQLGARGINEVLLEVGPTLAAAFLKAGLVDEVVLYQAPKLLGDTARPLAALSIDRLAEAVALEYQDVTPVGNDLRITARVIS</sequence>
<keyword evidence="10 12" id="KW-0560">Oxidoreductase</keyword>
<comment type="similarity">
    <text evidence="4 12">In the N-terminal section; belongs to the cytidine and deoxycytidylate deaminase family.</text>
</comment>
<keyword evidence="9 12" id="KW-0521">NADP</keyword>
<dbReference type="GO" id="GO:0008835">
    <property type="term" value="F:diaminohydroxyphosphoribosylaminopyrimidine deaminase activity"/>
    <property type="evidence" value="ECO:0007669"/>
    <property type="project" value="UniProtKB-EC"/>
</dbReference>
<dbReference type="GO" id="GO:0050661">
    <property type="term" value="F:NADP binding"/>
    <property type="evidence" value="ECO:0007669"/>
    <property type="project" value="InterPro"/>
</dbReference>
<evidence type="ECO:0000256" key="2">
    <source>
        <dbReference type="ARBA" id="ARBA00004882"/>
    </source>
</evidence>
<evidence type="ECO:0000256" key="3">
    <source>
        <dbReference type="ARBA" id="ARBA00004910"/>
    </source>
</evidence>
<evidence type="ECO:0000256" key="8">
    <source>
        <dbReference type="ARBA" id="ARBA00022833"/>
    </source>
</evidence>
<dbReference type="NCBIfam" id="TIGR00326">
    <property type="entry name" value="eubact_ribD"/>
    <property type="match status" value="1"/>
</dbReference>
<feature type="binding site" evidence="14">
    <location>
        <position position="199"/>
    </location>
    <ligand>
        <name>NADP(+)</name>
        <dbReference type="ChEBI" id="CHEBI:58349"/>
    </ligand>
</feature>
<comment type="cofactor">
    <cofactor evidence="12 15">
        <name>Zn(2+)</name>
        <dbReference type="ChEBI" id="CHEBI:29105"/>
    </cofactor>
    <text evidence="12 15">Binds 1 zinc ion.</text>
</comment>
<dbReference type="Pfam" id="PF00383">
    <property type="entry name" value="dCMP_cyt_deam_1"/>
    <property type="match status" value="1"/>
</dbReference>
<dbReference type="PANTHER" id="PTHR38011:SF7">
    <property type="entry name" value="2,5-DIAMINO-6-RIBOSYLAMINO-4(3H)-PYRIMIDINONE 5'-PHOSPHATE REDUCTASE"/>
    <property type="match status" value="1"/>
</dbReference>
<dbReference type="Pfam" id="PF01872">
    <property type="entry name" value="RibD_C"/>
    <property type="match status" value="1"/>
</dbReference>
<evidence type="ECO:0000256" key="9">
    <source>
        <dbReference type="ARBA" id="ARBA00022857"/>
    </source>
</evidence>
<keyword evidence="8 12" id="KW-0862">Zinc</keyword>
<feature type="active site" description="Proton donor" evidence="13">
    <location>
        <position position="55"/>
    </location>
</feature>
<comment type="catalytic activity">
    <reaction evidence="12">
        <text>5-amino-6-(5-phospho-D-ribitylamino)uracil + NADP(+) = 5-amino-6-(5-phospho-D-ribosylamino)uracil + NADPH + H(+)</text>
        <dbReference type="Rhea" id="RHEA:17845"/>
        <dbReference type="ChEBI" id="CHEBI:15378"/>
        <dbReference type="ChEBI" id="CHEBI:57783"/>
        <dbReference type="ChEBI" id="CHEBI:58349"/>
        <dbReference type="ChEBI" id="CHEBI:58421"/>
        <dbReference type="ChEBI" id="CHEBI:58453"/>
        <dbReference type="EC" id="1.1.1.193"/>
    </reaction>
</comment>
<dbReference type="InterPro" id="IPR050765">
    <property type="entry name" value="Riboflavin_Biosynth_HTPR"/>
</dbReference>
<feature type="binding site" evidence="14">
    <location>
        <position position="210"/>
    </location>
    <ligand>
        <name>substrate</name>
    </ligand>
</feature>
<comment type="similarity">
    <text evidence="5 12">In the C-terminal section; belongs to the HTP reductase family.</text>
</comment>
<evidence type="ECO:0000256" key="5">
    <source>
        <dbReference type="ARBA" id="ARBA00007417"/>
    </source>
</evidence>
<feature type="domain" description="CMP/dCMP-type deaminase" evidence="16">
    <location>
        <begin position="4"/>
        <end position="126"/>
    </location>
</feature>
<evidence type="ECO:0000256" key="1">
    <source>
        <dbReference type="ARBA" id="ARBA00002151"/>
    </source>
</evidence>
<feature type="binding site" evidence="14">
    <location>
        <position position="171"/>
    </location>
    <ligand>
        <name>substrate</name>
    </ligand>
</feature>
<feature type="binding site" evidence="14">
    <location>
        <position position="303"/>
    </location>
    <ligand>
        <name>substrate</name>
    </ligand>
</feature>
<evidence type="ECO:0000256" key="12">
    <source>
        <dbReference type="PIRNR" id="PIRNR006769"/>
    </source>
</evidence>
<dbReference type="GO" id="GO:0009231">
    <property type="term" value="P:riboflavin biosynthetic process"/>
    <property type="evidence" value="ECO:0007669"/>
    <property type="project" value="UniProtKB-UniPathway"/>
</dbReference>
<dbReference type="NCBIfam" id="TIGR00227">
    <property type="entry name" value="ribD_Cterm"/>
    <property type="match status" value="1"/>
</dbReference>
<feature type="binding site" evidence="15">
    <location>
        <position position="87"/>
    </location>
    <ligand>
        <name>Zn(2+)</name>
        <dbReference type="ChEBI" id="CHEBI:29105"/>
        <note>catalytic</note>
    </ligand>
</feature>
<dbReference type="EMBL" id="DS999411">
    <property type="protein sequence ID" value="EED34073.1"/>
    <property type="molecule type" value="Genomic_DNA"/>
</dbReference>
<name>B8KWA9_9GAMM</name>
<comment type="catalytic activity">
    <reaction evidence="12">
        <text>2,5-diamino-6-hydroxy-4-(5-phosphoribosylamino)-pyrimidine + H2O + H(+) = 5-amino-6-(5-phospho-D-ribosylamino)uracil + NH4(+)</text>
        <dbReference type="Rhea" id="RHEA:21868"/>
        <dbReference type="ChEBI" id="CHEBI:15377"/>
        <dbReference type="ChEBI" id="CHEBI:15378"/>
        <dbReference type="ChEBI" id="CHEBI:28938"/>
        <dbReference type="ChEBI" id="CHEBI:58453"/>
        <dbReference type="ChEBI" id="CHEBI:58614"/>
        <dbReference type="EC" id="3.5.4.26"/>
    </reaction>
</comment>
<keyword evidence="18" id="KW-1185">Reference proteome</keyword>
<comment type="function">
    <text evidence="1 12">Converts 2,5-diamino-6-(ribosylamino)-4(3h)-pyrimidinone 5'-phosphate into 5-amino-6-(ribosylamino)-2,4(1h,3h)-pyrimidinedione 5'-phosphate.</text>
</comment>
<dbReference type="PIRSF" id="PIRSF006769">
    <property type="entry name" value="RibD"/>
    <property type="match status" value="1"/>
</dbReference>
<dbReference type="Gene3D" id="3.40.430.10">
    <property type="entry name" value="Dihydrofolate Reductase, subunit A"/>
    <property type="match status" value="1"/>
</dbReference>
<evidence type="ECO:0000256" key="7">
    <source>
        <dbReference type="ARBA" id="ARBA00022723"/>
    </source>
</evidence>
<evidence type="ECO:0000256" key="14">
    <source>
        <dbReference type="PIRSR" id="PIRSR006769-2"/>
    </source>
</evidence>
<dbReference type="GO" id="GO:0008270">
    <property type="term" value="F:zinc ion binding"/>
    <property type="evidence" value="ECO:0007669"/>
    <property type="project" value="InterPro"/>
</dbReference>
<evidence type="ECO:0000256" key="10">
    <source>
        <dbReference type="ARBA" id="ARBA00023002"/>
    </source>
</evidence>
<dbReference type="Gene3D" id="3.40.140.10">
    <property type="entry name" value="Cytidine Deaminase, domain 2"/>
    <property type="match status" value="1"/>
</dbReference>
<evidence type="ECO:0000256" key="11">
    <source>
        <dbReference type="ARBA" id="ARBA00023268"/>
    </source>
</evidence>
<feature type="binding site" evidence="14">
    <location>
        <begin position="305"/>
        <end position="311"/>
    </location>
    <ligand>
        <name>NADP(+)</name>
        <dbReference type="ChEBI" id="CHEBI:58349"/>
    </ligand>
</feature>
<feature type="binding site" evidence="14">
    <location>
        <position position="187"/>
    </location>
    <ligand>
        <name>substrate</name>
    </ligand>
</feature>
<keyword evidence="12 17" id="KW-0378">Hydrolase</keyword>
<dbReference type="EC" id="1.1.1.193" evidence="12"/>
<feature type="binding site" evidence="14">
    <location>
        <position position="236"/>
    </location>
    <ligand>
        <name>NADP(+)</name>
        <dbReference type="ChEBI" id="CHEBI:58349"/>
    </ligand>
</feature>
<gene>
    <name evidence="17" type="primary">ribD</name>
    <name evidence="17" type="ORF">NOR51B_10</name>
</gene>
<dbReference type="CDD" id="cd01284">
    <property type="entry name" value="Riboflavin_deaminase-reductase"/>
    <property type="match status" value="1"/>
</dbReference>